<evidence type="ECO:0000313" key="2">
    <source>
        <dbReference type="Proteomes" id="UP000005737"/>
    </source>
</evidence>
<dbReference type="Proteomes" id="UP000005737">
    <property type="component" value="Unassembled WGS sequence"/>
</dbReference>
<sequence length="160" mass="18162">MKRIRWILFFGLIVVVSCEPEKATPPVIPQASSRNEQKGCEALRNIRGIWREDSGAIIGICWDLYSDTPGETITVQIKKKNPEALYALEAGVYTVGRVTLEKNNLNNMIDLYDNSRLAEGEPSVVNAVLWYDLRDENTILVHQEGFIGWTRISPAEREKK</sequence>
<evidence type="ECO:0008006" key="3">
    <source>
        <dbReference type="Google" id="ProtNLM"/>
    </source>
</evidence>
<proteinExistence type="predicted"/>
<dbReference type="AlphaFoldDB" id="H2CLB3"/>
<dbReference type="HOGENOM" id="CLU_1650054_0_0_12"/>
<dbReference type="PROSITE" id="PS51257">
    <property type="entry name" value="PROKAR_LIPOPROTEIN"/>
    <property type="match status" value="1"/>
</dbReference>
<dbReference type="EMBL" id="JH597774">
    <property type="protein sequence ID" value="EHQ04710.1"/>
    <property type="molecule type" value="Genomic_DNA"/>
</dbReference>
<evidence type="ECO:0000313" key="1">
    <source>
        <dbReference type="EMBL" id="EHQ04710.1"/>
    </source>
</evidence>
<protein>
    <recommendedName>
        <fullName evidence="3">Lipoprotein</fullName>
    </recommendedName>
</protein>
<gene>
    <name evidence="1" type="ORF">Lepil_4046</name>
</gene>
<keyword evidence="2" id="KW-1185">Reference proteome</keyword>
<dbReference type="RefSeq" id="WP_002775646.1">
    <property type="nucleotide sequence ID" value="NZ_JH597774.1"/>
</dbReference>
<reference evidence="1 2" key="1">
    <citation type="submission" date="2011-10" db="EMBL/GenBank/DDBJ databases">
        <title>The Improved High-Quality Draft genome of Leptonema illini DSM 21528.</title>
        <authorList>
            <consortium name="US DOE Joint Genome Institute (JGI-PGF)"/>
            <person name="Lucas S."/>
            <person name="Copeland A."/>
            <person name="Lapidus A."/>
            <person name="Glavina del Rio T."/>
            <person name="Dalin E."/>
            <person name="Tice H."/>
            <person name="Bruce D."/>
            <person name="Goodwin L."/>
            <person name="Pitluck S."/>
            <person name="Peters L."/>
            <person name="Mikhailova N."/>
            <person name="Held B."/>
            <person name="Kyrpides N."/>
            <person name="Mavromatis K."/>
            <person name="Ivanova N."/>
            <person name="Markowitz V."/>
            <person name="Cheng J.-F."/>
            <person name="Hugenholtz P."/>
            <person name="Woyke T."/>
            <person name="Wu D."/>
            <person name="Gronow S."/>
            <person name="Wellnitz S."/>
            <person name="Brambilla E.-M."/>
            <person name="Klenk H.-P."/>
            <person name="Eisen J.A."/>
        </authorList>
    </citation>
    <scope>NUCLEOTIDE SEQUENCE [LARGE SCALE GENOMIC DNA]</scope>
    <source>
        <strain evidence="1 2">DSM 21528</strain>
    </source>
</reference>
<name>H2CLB3_9LEPT</name>
<organism evidence="1 2">
    <name type="scientific">Leptonema illini DSM 21528</name>
    <dbReference type="NCBI Taxonomy" id="929563"/>
    <lineage>
        <taxon>Bacteria</taxon>
        <taxon>Pseudomonadati</taxon>
        <taxon>Spirochaetota</taxon>
        <taxon>Spirochaetia</taxon>
        <taxon>Leptospirales</taxon>
        <taxon>Leptospiraceae</taxon>
        <taxon>Leptonema</taxon>
    </lineage>
</organism>
<accession>H2CLB3</accession>